<feature type="domain" description="Homeobox" evidence="9">
    <location>
        <begin position="514"/>
        <end position="577"/>
    </location>
</feature>
<name>A0A9Q0K2J1_9MAGN</name>
<protein>
    <recommendedName>
        <fullName evidence="9">Homeobox domain-containing protein</fullName>
    </recommendedName>
</protein>
<evidence type="ECO:0000256" key="3">
    <source>
        <dbReference type="ARBA" id="ARBA00023015"/>
    </source>
</evidence>
<dbReference type="SMART" id="SM00389">
    <property type="entry name" value="HOX"/>
    <property type="match status" value="1"/>
</dbReference>
<accession>A0A9Q0K2J1</accession>
<proteinExistence type="inferred from homology"/>
<comment type="caution">
    <text evidence="10">The sequence shown here is derived from an EMBL/GenBank/DDBJ whole genome shotgun (WGS) entry which is preliminary data.</text>
</comment>
<dbReference type="Gene3D" id="1.10.10.60">
    <property type="entry name" value="Homeodomain-like"/>
    <property type="match status" value="1"/>
</dbReference>
<keyword evidence="5 8" id="KW-0371">Homeobox</keyword>
<evidence type="ECO:0000313" key="10">
    <source>
        <dbReference type="EMBL" id="KAJ4959118.1"/>
    </source>
</evidence>
<dbReference type="InterPro" id="IPR006563">
    <property type="entry name" value="POX_dom"/>
</dbReference>
<keyword evidence="11" id="KW-1185">Reference proteome</keyword>
<comment type="similarity">
    <text evidence="2">Belongs to the TALE/BELL homeobox family.</text>
</comment>
<dbReference type="PROSITE" id="PS50071">
    <property type="entry name" value="HOMEOBOX_2"/>
    <property type="match status" value="1"/>
</dbReference>
<dbReference type="OrthoDB" id="10056939at2759"/>
<organism evidence="10 11">
    <name type="scientific">Protea cynaroides</name>
    <dbReference type="NCBI Taxonomy" id="273540"/>
    <lineage>
        <taxon>Eukaryota</taxon>
        <taxon>Viridiplantae</taxon>
        <taxon>Streptophyta</taxon>
        <taxon>Embryophyta</taxon>
        <taxon>Tracheophyta</taxon>
        <taxon>Spermatophyta</taxon>
        <taxon>Magnoliopsida</taxon>
        <taxon>Proteales</taxon>
        <taxon>Proteaceae</taxon>
        <taxon>Protea</taxon>
    </lineage>
</organism>
<evidence type="ECO:0000256" key="8">
    <source>
        <dbReference type="PROSITE-ProRule" id="PRU00108"/>
    </source>
</evidence>
<evidence type="ECO:0000313" key="11">
    <source>
        <dbReference type="Proteomes" id="UP001141806"/>
    </source>
</evidence>
<dbReference type="Pfam" id="PF07526">
    <property type="entry name" value="POX"/>
    <property type="match status" value="1"/>
</dbReference>
<dbReference type="InterPro" id="IPR001356">
    <property type="entry name" value="HD"/>
</dbReference>
<sequence length="598" mass="67343">MMYNSFSVSQHQMEDDIINAPPEIAHQNPTILDGISSHLLSDAPVQSYSLVVNSQSQTMAGYPFLPTLQGQQINDIQDDFPRTNHCAIIGSDASASRNMLLHRLAVRNASVSSLHPVDSEFQEQFSGEASLPNILETTSTLHENLDRVTISAPSTFQSEDLRTFISMGCDTLNSSLTGSVNGYYNREHGGMDFMAPQDCSLPGEFDGKWDFERFLDSQELSVKNPMRMVSDPFVGSSCPNMWISSNRSNFSADDSFTYCMPSNELSLSLATSQPSIISVPVIPDQCSEISCSGFTRHSLHEVGLETGLGSEQTCSKDREISLSYGSYKPSTFSDILSGSKYLLVAQQILSEIASYSLENLDDVSHSPGMIGTFSSNCSGVREISVESDESPYPAGKARSEDQMKFTLQRQEIEAKKVQLLALLQLIDNRYNQCLDEIHVVISAFHAATELDPRIHAHFIPQTISLLYNNLRERITNQIFAMGGLSSRHTREERSFKSSFIQKQWALQQLRIRDHQSWRPQRGLPERSVSVLRAWMFQNFLHPYPKDAEKHLLAIKSGLTRSQVSNWFINARVRLWKPMIEEMYSEMNKTKGQLDWRRN</sequence>
<keyword evidence="7 8" id="KW-0539">Nucleus</keyword>
<evidence type="ECO:0000256" key="6">
    <source>
        <dbReference type="ARBA" id="ARBA00023163"/>
    </source>
</evidence>
<dbReference type="SMART" id="SM00574">
    <property type="entry name" value="POX"/>
    <property type="match status" value="1"/>
</dbReference>
<evidence type="ECO:0000256" key="2">
    <source>
        <dbReference type="ARBA" id="ARBA00006454"/>
    </source>
</evidence>
<keyword evidence="6" id="KW-0804">Transcription</keyword>
<evidence type="ECO:0000256" key="4">
    <source>
        <dbReference type="ARBA" id="ARBA00023125"/>
    </source>
</evidence>
<dbReference type="CDD" id="cd00086">
    <property type="entry name" value="homeodomain"/>
    <property type="match status" value="1"/>
</dbReference>
<dbReference type="EMBL" id="JAMYWD010000010">
    <property type="protein sequence ID" value="KAJ4959118.1"/>
    <property type="molecule type" value="Genomic_DNA"/>
</dbReference>
<dbReference type="InterPro" id="IPR008422">
    <property type="entry name" value="KN_HD"/>
</dbReference>
<dbReference type="GO" id="GO:0005634">
    <property type="term" value="C:nucleus"/>
    <property type="evidence" value="ECO:0007669"/>
    <property type="project" value="UniProtKB-SubCell"/>
</dbReference>
<feature type="DNA-binding region" description="Homeobox" evidence="8">
    <location>
        <begin position="516"/>
        <end position="578"/>
    </location>
</feature>
<dbReference type="Proteomes" id="UP001141806">
    <property type="component" value="Unassembled WGS sequence"/>
</dbReference>
<dbReference type="AlphaFoldDB" id="A0A9Q0K2J1"/>
<dbReference type="Pfam" id="PF05920">
    <property type="entry name" value="Homeobox_KN"/>
    <property type="match status" value="1"/>
</dbReference>
<evidence type="ECO:0000256" key="7">
    <source>
        <dbReference type="ARBA" id="ARBA00023242"/>
    </source>
</evidence>
<gene>
    <name evidence="10" type="ORF">NE237_026229</name>
</gene>
<evidence type="ECO:0000256" key="5">
    <source>
        <dbReference type="ARBA" id="ARBA00023155"/>
    </source>
</evidence>
<dbReference type="GO" id="GO:0003677">
    <property type="term" value="F:DNA binding"/>
    <property type="evidence" value="ECO:0007669"/>
    <property type="project" value="UniProtKB-UniRule"/>
</dbReference>
<dbReference type="GO" id="GO:0006355">
    <property type="term" value="P:regulation of DNA-templated transcription"/>
    <property type="evidence" value="ECO:0007669"/>
    <property type="project" value="InterPro"/>
</dbReference>
<dbReference type="SUPFAM" id="SSF46689">
    <property type="entry name" value="Homeodomain-like"/>
    <property type="match status" value="1"/>
</dbReference>
<evidence type="ECO:0000256" key="1">
    <source>
        <dbReference type="ARBA" id="ARBA00004123"/>
    </source>
</evidence>
<keyword evidence="4 8" id="KW-0238">DNA-binding</keyword>
<dbReference type="InterPro" id="IPR009057">
    <property type="entry name" value="Homeodomain-like_sf"/>
</dbReference>
<keyword evidence="3" id="KW-0805">Transcription regulation</keyword>
<reference evidence="10" key="1">
    <citation type="journal article" date="2023" name="Plant J.">
        <title>The genome of the king protea, Protea cynaroides.</title>
        <authorList>
            <person name="Chang J."/>
            <person name="Duong T.A."/>
            <person name="Schoeman C."/>
            <person name="Ma X."/>
            <person name="Roodt D."/>
            <person name="Barker N."/>
            <person name="Li Z."/>
            <person name="Van de Peer Y."/>
            <person name="Mizrachi E."/>
        </authorList>
    </citation>
    <scope>NUCLEOTIDE SEQUENCE</scope>
    <source>
        <tissue evidence="10">Young leaves</tissue>
    </source>
</reference>
<dbReference type="InterPro" id="IPR050224">
    <property type="entry name" value="TALE_homeobox"/>
</dbReference>
<comment type="subcellular location">
    <subcellularLocation>
        <location evidence="1 8">Nucleus</location>
    </subcellularLocation>
</comment>
<evidence type="ECO:0000259" key="9">
    <source>
        <dbReference type="PROSITE" id="PS50071"/>
    </source>
</evidence>
<dbReference type="PANTHER" id="PTHR11850">
    <property type="entry name" value="HOMEOBOX PROTEIN TRANSCRIPTION FACTORS"/>
    <property type="match status" value="1"/>
</dbReference>